<dbReference type="EMBL" id="JACXWA010000015">
    <property type="protein sequence ID" value="MBD3869974.1"/>
    <property type="molecule type" value="Genomic_DNA"/>
</dbReference>
<proteinExistence type="predicted"/>
<name>A0A8J7CFV3_9BACT</name>
<dbReference type="AlphaFoldDB" id="A0A8J7CFV3"/>
<dbReference type="Gene3D" id="2.30.110.10">
    <property type="entry name" value="Electron Transport, Fmn-binding Protein, Chain A"/>
    <property type="match status" value="1"/>
</dbReference>
<comment type="caution">
    <text evidence="1">The sequence shown here is derived from an EMBL/GenBank/DDBJ whole genome shotgun (WGS) entry which is preliminary data.</text>
</comment>
<dbReference type="InterPro" id="IPR024747">
    <property type="entry name" value="Pyridox_Oxase-rel"/>
</dbReference>
<reference evidence="1 2" key="1">
    <citation type="submission" date="2020-08" db="EMBL/GenBank/DDBJ databases">
        <title>Acidobacteriota in marine sediments use diverse sulfur dissimilation pathways.</title>
        <authorList>
            <person name="Wasmund K."/>
        </authorList>
    </citation>
    <scope>NUCLEOTIDE SEQUENCE [LARGE SCALE GENOMIC DNA]</scope>
    <source>
        <strain evidence="1">MAG AM3-A</strain>
    </source>
</reference>
<dbReference type="SUPFAM" id="SSF50475">
    <property type="entry name" value="FMN-binding split barrel"/>
    <property type="match status" value="1"/>
</dbReference>
<protein>
    <submittedName>
        <fullName evidence="1">Pyridoxamine 5'-phosphate oxidase family protein</fullName>
    </submittedName>
</protein>
<evidence type="ECO:0000313" key="1">
    <source>
        <dbReference type="EMBL" id="MBD3869974.1"/>
    </source>
</evidence>
<accession>A0A8J7CFV3</accession>
<dbReference type="Pfam" id="PF12900">
    <property type="entry name" value="Pyridox_ox_2"/>
    <property type="match status" value="1"/>
</dbReference>
<organism evidence="1 2">
    <name type="scientific">Candidatus Sulfomarinibacter kjeldsenii</name>
    <dbReference type="NCBI Taxonomy" id="2885994"/>
    <lineage>
        <taxon>Bacteria</taxon>
        <taxon>Pseudomonadati</taxon>
        <taxon>Acidobacteriota</taxon>
        <taxon>Thermoanaerobaculia</taxon>
        <taxon>Thermoanaerobaculales</taxon>
        <taxon>Candidatus Sulfomarinibacteraceae</taxon>
        <taxon>Candidatus Sulfomarinibacter</taxon>
    </lineage>
</organism>
<dbReference type="Proteomes" id="UP000598633">
    <property type="component" value="Unassembled WGS sequence"/>
</dbReference>
<dbReference type="PANTHER" id="PTHR34071">
    <property type="entry name" value="5-NITROIMIDAZOLE ANTIBIOTICS RESISTANCE PROTEIN, NIMA-FAMILY-RELATED PROTEIN-RELATED"/>
    <property type="match status" value="1"/>
</dbReference>
<dbReference type="InterPro" id="IPR012349">
    <property type="entry name" value="Split_barrel_FMN-bd"/>
</dbReference>
<gene>
    <name evidence="1" type="ORF">IFJ97_01275</name>
</gene>
<dbReference type="PANTHER" id="PTHR34071:SF2">
    <property type="entry name" value="FLAVIN-NUCLEOTIDE-BINDING PROTEIN"/>
    <property type="match status" value="1"/>
</dbReference>
<evidence type="ECO:0000313" key="2">
    <source>
        <dbReference type="Proteomes" id="UP000598633"/>
    </source>
</evidence>
<sequence>MRRHDKEISTRREIDEIIRAALVCRIAFANGDEPYVVPISFGYDGKALFIHTARRGRKIEFIENNSRVCFELEANVALKTDEGDACKWTFEFESVIGYGTIIELDSAEDKSRGLNQIMLHYSGREWEIDEAATATTRVWRIDIESVTGKRSMEKPAT</sequence>